<dbReference type="GO" id="GO:0005524">
    <property type="term" value="F:ATP binding"/>
    <property type="evidence" value="ECO:0007669"/>
    <property type="project" value="UniProtKB-UniRule"/>
</dbReference>
<keyword evidence="6" id="KW-1185">Reference proteome</keyword>
<protein>
    <submittedName>
        <fullName evidence="5">FtsK/SpoIIIE family protein</fullName>
    </submittedName>
</protein>
<dbReference type="SUPFAM" id="SSF52540">
    <property type="entry name" value="P-loop containing nucleoside triphosphate hydrolases"/>
    <property type="match status" value="1"/>
</dbReference>
<dbReference type="AlphaFoldDB" id="A0A562VHB5"/>
<dbReference type="Pfam" id="PF01580">
    <property type="entry name" value="FtsK_SpoIIIE"/>
    <property type="match status" value="1"/>
</dbReference>
<evidence type="ECO:0000256" key="1">
    <source>
        <dbReference type="ARBA" id="ARBA00022741"/>
    </source>
</evidence>
<dbReference type="OrthoDB" id="9807790at2"/>
<evidence type="ECO:0000313" key="5">
    <source>
        <dbReference type="EMBL" id="TWJ17157.1"/>
    </source>
</evidence>
<keyword evidence="2 3" id="KW-0067">ATP-binding</keyword>
<dbReference type="PANTHER" id="PTHR22683">
    <property type="entry name" value="SPORULATION PROTEIN RELATED"/>
    <property type="match status" value="1"/>
</dbReference>
<evidence type="ECO:0000256" key="2">
    <source>
        <dbReference type="ARBA" id="ARBA00022840"/>
    </source>
</evidence>
<dbReference type="EMBL" id="VLLL01000001">
    <property type="protein sequence ID" value="TWJ17157.1"/>
    <property type="molecule type" value="Genomic_DNA"/>
</dbReference>
<gene>
    <name evidence="5" type="ORF">LX16_0073</name>
</gene>
<dbReference type="RefSeq" id="WP_147131281.1">
    <property type="nucleotide sequence ID" value="NZ_BAABIJ010000009.1"/>
</dbReference>
<proteinExistence type="predicted"/>
<reference evidence="5 6" key="1">
    <citation type="journal article" date="2013" name="Stand. Genomic Sci.">
        <title>Genomic Encyclopedia of Type Strains, Phase I: The one thousand microbial genomes (KMG-I) project.</title>
        <authorList>
            <person name="Kyrpides N.C."/>
            <person name="Woyke T."/>
            <person name="Eisen J.A."/>
            <person name="Garrity G."/>
            <person name="Lilburn T.G."/>
            <person name="Beck B.J."/>
            <person name="Whitman W.B."/>
            <person name="Hugenholtz P."/>
            <person name="Klenk H.P."/>
        </authorList>
    </citation>
    <scope>NUCLEOTIDE SEQUENCE [LARGE SCALE GENOMIC DNA]</scope>
    <source>
        <strain evidence="5 6">DSM 45044</strain>
    </source>
</reference>
<dbReference type="PANTHER" id="PTHR22683:SF41">
    <property type="entry name" value="DNA TRANSLOCASE FTSK"/>
    <property type="match status" value="1"/>
</dbReference>
<feature type="binding site" evidence="3">
    <location>
        <begin position="354"/>
        <end position="361"/>
    </location>
    <ligand>
        <name>ATP</name>
        <dbReference type="ChEBI" id="CHEBI:30616"/>
    </ligand>
</feature>
<feature type="domain" description="FtsK" evidence="4">
    <location>
        <begin position="336"/>
        <end position="540"/>
    </location>
</feature>
<sequence length="853" mass="91438">MSWRTELDRAYQDFRRAQSHLDRAGELIDRQRAALPAPDATAPAQAELAALLTQAARRLAPGYLSEPLETVPADTPMRGHPASGTVHVRVGTAEPVPGVEFPVVVPLLGAGHLVVDGDAADPRVAGLLRSVLLRSVAAVPRLSIRLVDGVTLGQAFTSAAPLVAERITEPTATDGAGLERVLDLAEAHVHEVQRGRNDGVAAADLPLSLVIVAGLPPQTSRAVRARIAALAHAGPLGRLHLVLAGWRDDRHEPAPAIEHAAYLTVGDDHGHRLTRLPVPLRLDPAPPPQVEKRVFGSLTTAYRRETSIDVADLMPEDHWRESSVTGLSTVVGRDARGAVELRLDDATPHWLIGGRTGGGKTVFLLGVLYGLAARYGPRELALYLLDFKEGVSFTEFTPSDRDPSWIPQVRAVGVESDREYGNAVLLALRGELTRRASAMKRAGVTKLADLRRHSPDRSLPRIVAVVDEFHVLFAGNDRLAREAAGHLEELARKGRSYGIHLILASQTISGVEALYTKRDSIFGQFPMRIALPGARHVLDHLNTAAETIRLGQAVVNDGGGVTGFDRLIQFPDVTADGERLAGLRHALWRLRDPDSAPPNVFAGYAEQHLVEDPRFPSLAPAPGPGRALLGRGVDTDISTVSVALDPVPGRNLAVLGTDPAGADVLHAAVVGLGRQHAPGRAVFLLVPLIGPASDVCRDAADALVAAGHKPEVVNASDLADRLTDLVEFRPQPGPVYLTVFGGDAAGPVWGTAGQKAFQRLLRHGPAHGYHLLGWWRGLRRFIDDIGGGPAREDVACLLALNVPGGELGAFIGNAALEYQPRQNRALLIDRHDNTTKLTVPFRRPDRADEEPAW</sequence>
<name>A0A562VHB5_9ACTN</name>
<accession>A0A562VHB5</accession>
<dbReference type="Proteomes" id="UP000321617">
    <property type="component" value="Unassembled WGS sequence"/>
</dbReference>
<dbReference type="InterPro" id="IPR027417">
    <property type="entry name" value="P-loop_NTPase"/>
</dbReference>
<evidence type="ECO:0000259" key="4">
    <source>
        <dbReference type="PROSITE" id="PS50901"/>
    </source>
</evidence>
<evidence type="ECO:0000256" key="3">
    <source>
        <dbReference type="PROSITE-ProRule" id="PRU00289"/>
    </source>
</evidence>
<dbReference type="InterPro" id="IPR050206">
    <property type="entry name" value="FtsK/SpoIIIE/SftA"/>
</dbReference>
<dbReference type="GO" id="GO:0003677">
    <property type="term" value="F:DNA binding"/>
    <property type="evidence" value="ECO:0007669"/>
    <property type="project" value="InterPro"/>
</dbReference>
<comment type="caution">
    <text evidence="5">The sequence shown here is derived from an EMBL/GenBank/DDBJ whole genome shotgun (WGS) entry which is preliminary data.</text>
</comment>
<organism evidence="5 6">
    <name type="scientific">Stackebrandtia albiflava</name>
    <dbReference type="NCBI Taxonomy" id="406432"/>
    <lineage>
        <taxon>Bacteria</taxon>
        <taxon>Bacillati</taxon>
        <taxon>Actinomycetota</taxon>
        <taxon>Actinomycetes</taxon>
        <taxon>Glycomycetales</taxon>
        <taxon>Glycomycetaceae</taxon>
        <taxon>Stackebrandtia</taxon>
    </lineage>
</organism>
<keyword evidence="1 3" id="KW-0547">Nucleotide-binding</keyword>
<dbReference type="PROSITE" id="PS50901">
    <property type="entry name" value="FTSK"/>
    <property type="match status" value="1"/>
</dbReference>
<dbReference type="InterPro" id="IPR002543">
    <property type="entry name" value="FtsK_dom"/>
</dbReference>
<evidence type="ECO:0000313" key="6">
    <source>
        <dbReference type="Proteomes" id="UP000321617"/>
    </source>
</evidence>
<dbReference type="Gene3D" id="3.40.50.300">
    <property type="entry name" value="P-loop containing nucleotide triphosphate hydrolases"/>
    <property type="match status" value="1"/>
</dbReference>
<dbReference type="CDD" id="cd01127">
    <property type="entry name" value="TrwB_TraG_TraD_VirD4"/>
    <property type="match status" value="1"/>
</dbReference>